<gene>
    <name evidence="3" type="ORF">DGAL_LOCUS1677</name>
</gene>
<feature type="domain" description="Small nuclear ribonucleoprotein Prp3 C-terminal" evidence="2">
    <location>
        <begin position="132"/>
        <end position="191"/>
    </location>
</feature>
<dbReference type="PANTHER" id="PTHR15955:SF8">
    <property type="entry name" value="RWD DOMAIN-CONTAINING PROTEIN 2B-RELATED"/>
    <property type="match status" value="1"/>
</dbReference>
<sequence>MDSNSHVENNIDFSFQSRKCWVLSRQGRILELLIRSIRFNDFLSGKLGRENISKLEYNINLNILEAKVMISASLPHSYPETPAQISVHSGHLGRINHNGINLELRNFQRTLKPGSIYIGSVVEWLKKTFRMWIHSHHIYSKSKMKNIEDWAKELNLTGFFLPGKPGFMCVEGLEANCNIWWQRRGHRAKFHVQRPSACESPTDTHAYTPVACFLQSRGPERISNMDKSSRQDARSNCDSVDRRIGKRGSVRCGDPSNSAGLRSWPSHQRKQSSKGGHTMSKPQRRKPPRCTTAFVLVIADAMGGEVIRFQCDPANLPKARLVKKWKSIKLGFLADRQMTLPSLVQYYIVRASWWIAFSTEGNKPTQLK</sequence>
<dbReference type="InterPro" id="IPR016135">
    <property type="entry name" value="UBQ-conjugating_enzyme/RWD"/>
</dbReference>
<dbReference type="InterPro" id="IPR017359">
    <property type="entry name" value="Phi-like"/>
</dbReference>
<evidence type="ECO:0000313" key="4">
    <source>
        <dbReference type="Proteomes" id="UP000789390"/>
    </source>
</evidence>
<protein>
    <recommendedName>
        <fullName evidence="2">Small nuclear ribonucleoprotein Prp3 C-terminal domain-containing protein</fullName>
    </recommendedName>
</protein>
<accession>A0A8J2WAK9</accession>
<evidence type="ECO:0000259" key="2">
    <source>
        <dbReference type="Pfam" id="PF06544"/>
    </source>
</evidence>
<dbReference type="InterPro" id="IPR010541">
    <property type="entry name" value="Prp3_C"/>
</dbReference>
<dbReference type="CDD" id="cd24163">
    <property type="entry name" value="RWDD2_C"/>
    <property type="match status" value="1"/>
</dbReference>
<feature type="region of interest" description="Disordered" evidence="1">
    <location>
        <begin position="245"/>
        <end position="287"/>
    </location>
</feature>
<keyword evidence="4" id="KW-1185">Reference proteome</keyword>
<dbReference type="AlphaFoldDB" id="A0A8J2WAK9"/>
<name>A0A8J2WAK9_9CRUS</name>
<dbReference type="EMBL" id="CAKKLH010000021">
    <property type="protein sequence ID" value="CAH0099536.1"/>
    <property type="molecule type" value="Genomic_DNA"/>
</dbReference>
<feature type="region of interest" description="Disordered" evidence="1">
    <location>
        <begin position="221"/>
        <end position="240"/>
    </location>
</feature>
<dbReference type="PANTHER" id="PTHR15955">
    <property type="entry name" value="RWD DOMAIN CONTAINING PROTEIN 2"/>
    <property type="match status" value="1"/>
</dbReference>
<dbReference type="Proteomes" id="UP000789390">
    <property type="component" value="Unassembled WGS sequence"/>
</dbReference>
<dbReference type="Pfam" id="PF06544">
    <property type="entry name" value="Prp3_C"/>
    <property type="match status" value="1"/>
</dbReference>
<proteinExistence type="predicted"/>
<organism evidence="3 4">
    <name type="scientific">Daphnia galeata</name>
    <dbReference type="NCBI Taxonomy" id="27404"/>
    <lineage>
        <taxon>Eukaryota</taxon>
        <taxon>Metazoa</taxon>
        <taxon>Ecdysozoa</taxon>
        <taxon>Arthropoda</taxon>
        <taxon>Crustacea</taxon>
        <taxon>Branchiopoda</taxon>
        <taxon>Diplostraca</taxon>
        <taxon>Cladocera</taxon>
        <taxon>Anomopoda</taxon>
        <taxon>Daphniidae</taxon>
        <taxon>Daphnia</taxon>
    </lineage>
</organism>
<dbReference type="SUPFAM" id="SSF54495">
    <property type="entry name" value="UBC-like"/>
    <property type="match status" value="1"/>
</dbReference>
<dbReference type="OrthoDB" id="432412at2759"/>
<evidence type="ECO:0000256" key="1">
    <source>
        <dbReference type="SAM" id="MobiDB-lite"/>
    </source>
</evidence>
<dbReference type="InterPro" id="IPR059181">
    <property type="entry name" value="RWDD2A-B_C"/>
</dbReference>
<comment type="caution">
    <text evidence="3">The sequence shown here is derived from an EMBL/GenBank/DDBJ whole genome shotgun (WGS) entry which is preliminary data.</text>
</comment>
<reference evidence="3" key="1">
    <citation type="submission" date="2021-11" db="EMBL/GenBank/DDBJ databases">
        <authorList>
            <person name="Schell T."/>
        </authorList>
    </citation>
    <scope>NUCLEOTIDE SEQUENCE</scope>
    <source>
        <strain evidence="3">M5</strain>
    </source>
</reference>
<dbReference type="Gene3D" id="3.10.110.10">
    <property type="entry name" value="Ubiquitin Conjugating Enzyme"/>
    <property type="match status" value="1"/>
</dbReference>
<evidence type="ECO:0000313" key="3">
    <source>
        <dbReference type="EMBL" id="CAH0099536.1"/>
    </source>
</evidence>